<keyword evidence="3" id="KW-1185">Reference proteome</keyword>
<feature type="compositionally biased region" description="Basic and acidic residues" evidence="1">
    <location>
        <begin position="72"/>
        <end position="88"/>
    </location>
</feature>
<accession>A0AAD9RFW8</accession>
<feature type="region of interest" description="Disordered" evidence="1">
    <location>
        <begin position="43"/>
        <end position="102"/>
    </location>
</feature>
<dbReference type="EMBL" id="JAIFRP010000190">
    <property type="protein sequence ID" value="KAK2578710.1"/>
    <property type="molecule type" value="Genomic_DNA"/>
</dbReference>
<name>A0AAD9RFW8_9HYME</name>
<reference evidence="2" key="2">
    <citation type="journal article" date="2023" name="Commun. Biol.">
        <title>Intrasexual cuticular hydrocarbon dimorphism in a wasp sheds light on hydrocarbon biosynthesis genes in Hymenoptera.</title>
        <authorList>
            <person name="Moris V.C."/>
            <person name="Podsiadlowski L."/>
            <person name="Martin S."/>
            <person name="Oeyen J.P."/>
            <person name="Donath A."/>
            <person name="Petersen M."/>
            <person name="Wilbrandt J."/>
            <person name="Misof B."/>
            <person name="Liedtke D."/>
            <person name="Thamm M."/>
            <person name="Scheiner R."/>
            <person name="Schmitt T."/>
            <person name="Niehuis O."/>
        </authorList>
    </citation>
    <scope>NUCLEOTIDE SEQUENCE</scope>
    <source>
        <strain evidence="2">GBR_01_08_01A</strain>
    </source>
</reference>
<evidence type="ECO:0000313" key="2">
    <source>
        <dbReference type="EMBL" id="KAK2578710.1"/>
    </source>
</evidence>
<reference evidence="2" key="1">
    <citation type="submission" date="2021-08" db="EMBL/GenBank/DDBJ databases">
        <authorList>
            <person name="Misof B."/>
            <person name="Oliver O."/>
            <person name="Podsiadlowski L."/>
            <person name="Donath A."/>
            <person name="Peters R."/>
            <person name="Mayer C."/>
            <person name="Rust J."/>
            <person name="Gunkel S."/>
            <person name="Lesny P."/>
            <person name="Martin S."/>
            <person name="Oeyen J.P."/>
            <person name="Petersen M."/>
            <person name="Panagiotis P."/>
            <person name="Wilbrandt J."/>
            <person name="Tanja T."/>
        </authorList>
    </citation>
    <scope>NUCLEOTIDE SEQUENCE</scope>
    <source>
        <strain evidence="2">GBR_01_08_01A</strain>
        <tissue evidence="2">Thorax + abdomen</tissue>
    </source>
</reference>
<evidence type="ECO:0000313" key="3">
    <source>
        <dbReference type="Proteomes" id="UP001258017"/>
    </source>
</evidence>
<gene>
    <name evidence="2" type="ORF">KPH14_001008</name>
</gene>
<comment type="caution">
    <text evidence="2">The sequence shown here is derived from an EMBL/GenBank/DDBJ whole genome shotgun (WGS) entry which is preliminary data.</text>
</comment>
<dbReference type="GO" id="GO:0003723">
    <property type="term" value="F:RNA binding"/>
    <property type="evidence" value="ECO:0007669"/>
    <property type="project" value="InterPro"/>
</dbReference>
<proteinExistence type="predicted"/>
<dbReference type="Proteomes" id="UP001258017">
    <property type="component" value="Unassembled WGS sequence"/>
</dbReference>
<dbReference type="GO" id="GO:0106005">
    <property type="term" value="P:RNA 5'-cap (guanine-N7)-methylation"/>
    <property type="evidence" value="ECO:0007669"/>
    <property type="project" value="InterPro"/>
</dbReference>
<dbReference type="InterPro" id="IPR028271">
    <property type="entry name" value="RAMAC"/>
</dbReference>
<protein>
    <recommendedName>
        <fullName evidence="4">RNMT-activating mini protein</fullName>
    </recommendedName>
</protein>
<dbReference type="AlphaFoldDB" id="A0AAD9RFW8"/>
<dbReference type="Pfam" id="PF15320">
    <property type="entry name" value="RAM"/>
    <property type="match status" value="1"/>
</dbReference>
<organism evidence="2 3">
    <name type="scientific">Odynerus spinipes</name>
    <dbReference type="NCBI Taxonomy" id="1348599"/>
    <lineage>
        <taxon>Eukaryota</taxon>
        <taxon>Metazoa</taxon>
        <taxon>Ecdysozoa</taxon>
        <taxon>Arthropoda</taxon>
        <taxon>Hexapoda</taxon>
        <taxon>Insecta</taxon>
        <taxon>Pterygota</taxon>
        <taxon>Neoptera</taxon>
        <taxon>Endopterygota</taxon>
        <taxon>Hymenoptera</taxon>
        <taxon>Apocrita</taxon>
        <taxon>Aculeata</taxon>
        <taxon>Vespoidea</taxon>
        <taxon>Vespidae</taxon>
        <taxon>Eumeninae</taxon>
        <taxon>Odynerus</taxon>
    </lineage>
</organism>
<evidence type="ECO:0000256" key="1">
    <source>
        <dbReference type="SAM" id="MobiDB-lite"/>
    </source>
</evidence>
<sequence length="102" mass="12755">MTENNMTEEQQKFLEECENEFKDRYSENDPEFMKIKKALPKKPPIVDPWYNKPRRQPYDWSQQNQGHGRRNHNWDRRNLERGDRLDRHTSKHYVYYHNTKPY</sequence>
<evidence type="ECO:0008006" key="4">
    <source>
        <dbReference type="Google" id="ProtNLM"/>
    </source>
</evidence>
<dbReference type="GO" id="GO:0031533">
    <property type="term" value="C:mRNA capping enzyme complex"/>
    <property type="evidence" value="ECO:0007669"/>
    <property type="project" value="InterPro"/>
</dbReference>